<dbReference type="PANTHER" id="PTHR35579:SF3">
    <property type="entry name" value="CRISPR SYSTEM CMS ENDORIBONUCLEASE CSM3"/>
    <property type="match status" value="1"/>
</dbReference>
<protein>
    <submittedName>
        <fullName evidence="3">CRISPR-associated RAMP protein</fullName>
    </submittedName>
</protein>
<dbReference type="EMBL" id="LR792683">
    <property type="protein sequence ID" value="CAB3395497.1"/>
    <property type="molecule type" value="Genomic_DNA"/>
</dbReference>
<reference evidence="3 4" key="1">
    <citation type="submission" date="2020-04" db="EMBL/GenBank/DDBJ databases">
        <authorList>
            <person name="Hogendoorn C."/>
        </authorList>
    </citation>
    <scope>NUCLEOTIDE SEQUENCE [LARGE SCALE GENOMIC DNA]</scope>
    <source>
        <strain evidence="3">COOX1</strain>
    </source>
</reference>
<evidence type="ECO:0000313" key="3">
    <source>
        <dbReference type="EMBL" id="CAB3395497.1"/>
    </source>
</evidence>
<name>A0A6F9EF71_9BACL</name>
<evidence type="ECO:0000313" key="4">
    <source>
        <dbReference type="Proteomes" id="UP000502196"/>
    </source>
</evidence>
<dbReference type="NCBIfam" id="TIGR02581">
    <property type="entry name" value="cas_cyan_RAMP"/>
    <property type="match status" value="1"/>
</dbReference>
<dbReference type="PANTHER" id="PTHR35579">
    <property type="entry name" value="CRISPR SYSTEM CMS ENDORIBONUCLEASE CSM3"/>
    <property type="match status" value="1"/>
</dbReference>
<evidence type="ECO:0000259" key="2">
    <source>
        <dbReference type="Pfam" id="PF03787"/>
    </source>
</evidence>
<dbReference type="InterPro" id="IPR052216">
    <property type="entry name" value="CRISPR_Csm3_endoribonuclease"/>
</dbReference>
<organism evidence="3 4">
    <name type="scientific">Kyrpidia spormannii</name>
    <dbReference type="NCBI Taxonomy" id="2055160"/>
    <lineage>
        <taxon>Bacteria</taxon>
        <taxon>Bacillati</taxon>
        <taxon>Bacillota</taxon>
        <taxon>Bacilli</taxon>
        <taxon>Bacillales</taxon>
        <taxon>Alicyclobacillaceae</taxon>
        <taxon>Kyrpidia</taxon>
    </lineage>
</organism>
<feature type="domain" description="CRISPR type III-associated protein" evidence="2">
    <location>
        <begin position="16"/>
        <end position="216"/>
    </location>
</feature>
<accession>A0A6F9EF71</accession>
<proteinExistence type="predicted"/>
<gene>
    <name evidence="3" type="ORF">COOX1_2942</name>
</gene>
<dbReference type="InterPro" id="IPR005537">
    <property type="entry name" value="RAMP_III_fam"/>
</dbReference>
<evidence type="ECO:0000256" key="1">
    <source>
        <dbReference type="ARBA" id="ARBA00023118"/>
    </source>
</evidence>
<dbReference type="InterPro" id="IPR013411">
    <property type="entry name" value="CRISPR-assoc_RAMP_Csx7"/>
</dbReference>
<sequence>MFQTLQIEAIIRYTVTPETPLSIRRGNSNPLDPSSPDDQLVKFWRPGQWVPVIPGSSMKGVFRSRAEQILKGNGLEVDDVFNKHNDSHTAQTVPNGGAGTHSRGRELYLHQCSASRLFGSLSLGSRIFFEDAIPEDPSTVVVGLRNGVGINRLTGGSASNVLYNYEVVEAGEFTGRITLQNFELWQLKLIVTLIQDLHEGRLRLGAATSRGLGRLRVVPERLQIVFLDYRQGPERGRRPLRDAFNAVSAQPMEWRADLLRARAALEGMEAVMDFCRSLPSPSSELIPRKKKQAAQRR</sequence>
<dbReference type="GO" id="GO:0051607">
    <property type="term" value="P:defense response to virus"/>
    <property type="evidence" value="ECO:0007669"/>
    <property type="project" value="UniProtKB-KW"/>
</dbReference>
<dbReference type="AlphaFoldDB" id="A0A6F9EF71"/>
<keyword evidence="1" id="KW-0051">Antiviral defense</keyword>
<dbReference type="Proteomes" id="UP000502196">
    <property type="component" value="Chromosome"/>
</dbReference>
<dbReference type="Pfam" id="PF03787">
    <property type="entry name" value="RAMPs"/>
    <property type="match status" value="1"/>
</dbReference>
<dbReference type="RefSeq" id="WP_170086319.1">
    <property type="nucleotide sequence ID" value="NZ_CP047972.1"/>
</dbReference>